<organism evidence="2 3">
    <name type="scientific">Phytophthora palmivora</name>
    <dbReference type="NCBI Taxonomy" id="4796"/>
    <lineage>
        <taxon>Eukaryota</taxon>
        <taxon>Sar</taxon>
        <taxon>Stramenopiles</taxon>
        <taxon>Oomycota</taxon>
        <taxon>Peronosporomycetes</taxon>
        <taxon>Peronosporales</taxon>
        <taxon>Peronosporaceae</taxon>
        <taxon>Phytophthora</taxon>
    </lineage>
</organism>
<accession>A0A2P4XB97</accession>
<feature type="compositionally biased region" description="Basic residues" evidence="1">
    <location>
        <begin position="51"/>
        <end position="60"/>
    </location>
</feature>
<feature type="region of interest" description="Disordered" evidence="1">
    <location>
        <begin position="34"/>
        <end position="187"/>
    </location>
</feature>
<dbReference type="Proteomes" id="UP000237271">
    <property type="component" value="Unassembled WGS sequence"/>
</dbReference>
<evidence type="ECO:0000256" key="1">
    <source>
        <dbReference type="SAM" id="MobiDB-lite"/>
    </source>
</evidence>
<evidence type="ECO:0000313" key="3">
    <source>
        <dbReference type="Proteomes" id="UP000237271"/>
    </source>
</evidence>
<gene>
    <name evidence="2" type="ORF">PHPALM_27957</name>
</gene>
<dbReference type="EMBL" id="NCKW01015491">
    <property type="protein sequence ID" value="POM62834.1"/>
    <property type="molecule type" value="Genomic_DNA"/>
</dbReference>
<sequence>MSPKSVFDRIILGLNWVKPFVLARHRGSHINLFEDAQETSTRGASAPSKPKPARSKTGKAKSKDKATPRTEARKAVSNAARKPTAAAGTQGGIPRRSYSCSLSPDDKPNPRFAYQDHSPGADSPDFDIPVITGSDSEEDTTESTKDPTPAQDAPSQDAPRDDSQSSEAKVAPASSPAKNIILDEGKA</sequence>
<name>A0A2P4XB97_9STRA</name>
<feature type="compositionally biased region" description="Basic and acidic residues" evidence="1">
    <location>
        <begin position="61"/>
        <end position="74"/>
    </location>
</feature>
<comment type="caution">
    <text evidence="2">The sequence shown here is derived from an EMBL/GenBank/DDBJ whole genome shotgun (WGS) entry which is preliminary data.</text>
</comment>
<proteinExistence type="predicted"/>
<dbReference type="AlphaFoldDB" id="A0A2P4XB97"/>
<evidence type="ECO:0000313" key="2">
    <source>
        <dbReference type="EMBL" id="POM62834.1"/>
    </source>
</evidence>
<reference evidence="2 3" key="1">
    <citation type="journal article" date="2017" name="Genome Biol. Evol.">
        <title>Phytophthora megakarya and P. palmivora, closely related causal agents of cacao black pod rot, underwent increases in genome sizes and gene numbers by different mechanisms.</title>
        <authorList>
            <person name="Ali S.S."/>
            <person name="Shao J."/>
            <person name="Lary D.J."/>
            <person name="Kronmiller B."/>
            <person name="Shen D."/>
            <person name="Strem M.D."/>
            <person name="Amoako-Attah I."/>
            <person name="Akrofi A.Y."/>
            <person name="Begoude B.A."/>
            <person name="Ten Hoopen G.M."/>
            <person name="Coulibaly K."/>
            <person name="Kebe B.I."/>
            <person name="Melnick R.L."/>
            <person name="Guiltinan M.J."/>
            <person name="Tyler B.M."/>
            <person name="Meinhardt L.W."/>
            <person name="Bailey B.A."/>
        </authorList>
    </citation>
    <scope>NUCLEOTIDE SEQUENCE [LARGE SCALE GENOMIC DNA]</scope>
    <source>
        <strain evidence="3">sbr112.9</strain>
    </source>
</reference>
<keyword evidence="3" id="KW-1185">Reference proteome</keyword>
<protein>
    <submittedName>
        <fullName evidence="2">Uncharacterized protein</fullName>
    </submittedName>
</protein>